<dbReference type="GeneID" id="20329364"/>
<evidence type="ECO:0000256" key="4">
    <source>
        <dbReference type="ARBA" id="ARBA00022737"/>
    </source>
</evidence>
<keyword evidence="11" id="KW-1185">Reference proteome</keyword>
<dbReference type="InterPro" id="IPR003409">
    <property type="entry name" value="MORN"/>
</dbReference>
<keyword evidence="5" id="KW-0282">Flagellum</keyword>
<dbReference type="AlphaFoldDB" id="A0A074Z1N8"/>
<organism evidence="10 11">
    <name type="scientific">Opisthorchis viverrini</name>
    <name type="common">Southeast Asian liver fluke</name>
    <dbReference type="NCBI Taxonomy" id="6198"/>
    <lineage>
        <taxon>Eukaryota</taxon>
        <taxon>Metazoa</taxon>
        <taxon>Spiralia</taxon>
        <taxon>Lophotrochozoa</taxon>
        <taxon>Platyhelminthes</taxon>
        <taxon>Trematoda</taxon>
        <taxon>Digenea</taxon>
        <taxon>Opisthorchiida</taxon>
        <taxon>Opisthorchiata</taxon>
        <taxon>Opisthorchiidae</taxon>
        <taxon>Opisthorchis</taxon>
    </lineage>
</organism>
<evidence type="ECO:0000256" key="9">
    <source>
        <dbReference type="SAM" id="MobiDB-lite"/>
    </source>
</evidence>
<keyword evidence="3" id="KW-0963">Cytoplasm</keyword>
<dbReference type="KEGG" id="ovi:T265_15199"/>
<dbReference type="RefSeq" id="XP_009175282.1">
    <property type="nucleotide sequence ID" value="XM_009177018.1"/>
</dbReference>
<dbReference type="GO" id="GO:0005930">
    <property type="term" value="C:axoneme"/>
    <property type="evidence" value="ECO:0007669"/>
    <property type="project" value="UniProtKB-SubCell"/>
</dbReference>
<evidence type="ECO:0000313" key="11">
    <source>
        <dbReference type="Proteomes" id="UP000054324"/>
    </source>
</evidence>
<protein>
    <recommendedName>
        <fullName evidence="12">MORN repeat protein</fullName>
    </recommendedName>
</protein>
<evidence type="ECO:0000256" key="5">
    <source>
        <dbReference type="ARBA" id="ARBA00022846"/>
    </source>
</evidence>
<dbReference type="SUPFAM" id="SSF82185">
    <property type="entry name" value="Histone H3 K4-specific methyltransferase SET7/9 N-terminal domain"/>
    <property type="match status" value="1"/>
</dbReference>
<keyword evidence="7" id="KW-0206">Cytoskeleton</keyword>
<dbReference type="STRING" id="6198.A0A074Z1N8"/>
<comment type="subcellular location">
    <subcellularLocation>
        <location evidence="1">Cell projection</location>
        <location evidence="1">Cilium</location>
        <location evidence="1">Flagellum</location>
    </subcellularLocation>
    <subcellularLocation>
        <location evidence="2">Cytoplasm</location>
        <location evidence="2">Cytoskeleton</location>
        <location evidence="2">Cilium axoneme</location>
    </subcellularLocation>
</comment>
<dbReference type="Gene3D" id="2.20.110.10">
    <property type="entry name" value="Histone H3 K4-specific methyltransferase SET7/9 N-terminal domain"/>
    <property type="match status" value="2"/>
</dbReference>
<evidence type="ECO:0000313" key="10">
    <source>
        <dbReference type="EMBL" id="KER20966.1"/>
    </source>
</evidence>
<dbReference type="SMART" id="SM00698">
    <property type="entry name" value="MORN"/>
    <property type="match status" value="3"/>
</dbReference>
<reference evidence="10 11" key="1">
    <citation type="submission" date="2013-11" db="EMBL/GenBank/DDBJ databases">
        <title>Opisthorchis viverrini - life in the bile duct.</title>
        <authorList>
            <person name="Young N.D."/>
            <person name="Nagarajan N."/>
            <person name="Lin S.J."/>
            <person name="Korhonen P.K."/>
            <person name="Jex A.R."/>
            <person name="Hall R.S."/>
            <person name="Safavi-Hemami H."/>
            <person name="Kaewkong W."/>
            <person name="Bertrand D."/>
            <person name="Gao S."/>
            <person name="Seet Q."/>
            <person name="Wongkham S."/>
            <person name="Teh B.T."/>
            <person name="Wongkham C."/>
            <person name="Intapan P.M."/>
            <person name="Maleewong W."/>
            <person name="Yang X."/>
            <person name="Hu M."/>
            <person name="Wang Z."/>
            <person name="Hofmann A."/>
            <person name="Sternberg P.W."/>
            <person name="Tan P."/>
            <person name="Wang J."/>
            <person name="Gasser R.B."/>
        </authorList>
    </citation>
    <scope>NUCLEOTIDE SEQUENCE [LARGE SCALE GENOMIC DNA]</scope>
</reference>
<evidence type="ECO:0000256" key="7">
    <source>
        <dbReference type="ARBA" id="ARBA00023212"/>
    </source>
</evidence>
<evidence type="ECO:0000256" key="3">
    <source>
        <dbReference type="ARBA" id="ARBA00022490"/>
    </source>
</evidence>
<keyword evidence="6" id="KW-0969">Cilium</keyword>
<dbReference type="Pfam" id="PF02493">
    <property type="entry name" value="MORN"/>
    <property type="match status" value="4"/>
</dbReference>
<name>A0A074Z1N8_OPIVI</name>
<feature type="region of interest" description="Disordered" evidence="9">
    <location>
        <begin position="1"/>
        <end position="26"/>
    </location>
</feature>
<evidence type="ECO:0000256" key="1">
    <source>
        <dbReference type="ARBA" id="ARBA00004230"/>
    </source>
</evidence>
<dbReference type="CTD" id="20329364"/>
<dbReference type="OrthoDB" id="437960at2759"/>
<accession>A0A074Z1N8</accession>
<gene>
    <name evidence="10" type="ORF">T265_15199</name>
</gene>
<proteinExistence type="predicted"/>
<sequence length="151" mass="16807">MLDSQSENLETCEVTQKDPEVDLPAEPVSKGANMLEMFGLEDQLFSRTVSESGPPDVSLLQFKNGNQYEGNLMNGRLHGWGKFTWEASGITYTGQFVNSQISGNGRMEWPDGSYYEGGFLQGKRHGTGTYHHPSGITYRGEWLDGKKHGKL</sequence>
<evidence type="ECO:0000256" key="8">
    <source>
        <dbReference type="ARBA" id="ARBA00023273"/>
    </source>
</evidence>
<dbReference type="EMBL" id="KL597006">
    <property type="protein sequence ID" value="KER20966.1"/>
    <property type="molecule type" value="Genomic_DNA"/>
</dbReference>
<keyword evidence="8" id="KW-0966">Cell projection</keyword>
<evidence type="ECO:0008006" key="12">
    <source>
        <dbReference type="Google" id="ProtNLM"/>
    </source>
</evidence>
<dbReference type="PANTHER" id="PTHR46613:SF1">
    <property type="entry name" value="RADIAL SPOKE HEAD 10 HOMOLOG B-RELATED"/>
    <property type="match status" value="1"/>
</dbReference>
<dbReference type="Proteomes" id="UP000054324">
    <property type="component" value="Unassembled WGS sequence"/>
</dbReference>
<dbReference type="GO" id="GO:0031514">
    <property type="term" value="C:motile cilium"/>
    <property type="evidence" value="ECO:0007669"/>
    <property type="project" value="UniProtKB-SubCell"/>
</dbReference>
<evidence type="ECO:0000256" key="2">
    <source>
        <dbReference type="ARBA" id="ARBA00004430"/>
    </source>
</evidence>
<dbReference type="PANTHER" id="PTHR46613">
    <property type="entry name" value="RADIAL SPOKE HEAD 10 HOMOLOG B-RELATED"/>
    <property type="match status" value="1"/>
</dbReference>
<keyword evidence="4" id="KW-0677">Repeat</keyword>
<evidence type="ECO:0000256" key="6">
    <source>
        <dbReference type="ARBA" id="ARBA00023069"/>
    </source>
</evidence>